<comment type="cofactor">
    <cofactor evidence="1">
        <name>pyridoxal 5'-phosphate</name>
        <dbReference type="ChEBI" id="CHEBI:597326"/>
    </cofactor>
</comment>
<dbReference type="InterPro" id="IPR022278">
    <property type="entry name" value="Pser_aminoTfrase"/>
</dbReference>
<evidence type="ECO:0000256" key="7">
    <source>
        <dbReference type="ARBA" id="ARBA00022576"/>
    </source>
</evidence>
<evidence type="ECO:0000256" key="4">
    <source>
        <dbReference type="ARBA" id="ARBA00006904"/>
    </source>
</evidence>
<dbReference type="PANTHER" id="PTHR21152:SF40">
    <property type="entry name" value="ALANINE--GLYOXYLATE AMINOTRANSFERASE"/>
    <property type="match status" value="1"/>
</dbReference>
<evidence type="ECO:0000256" key="12">
    <source>
        <dbReference type="ARBA" id="ARBA00023299"/>
    </source>
</evidence>
<dbReference type="SUPFAM" id="SSF53383">
    <property type="entry name" value="PLP-dependent transferases"/>
    <property type="match status" value="1"/>
</dbReference>
<comment type="catalytic activity">
    <reaction evidence="14">
        <text>4-(phosphooxy)-L-threonine + 2-oxoglutarate = (R)-3-hydroxy-2-oxo-4-phosphooxybutanoate + L-glutamate</text>
        <dbReference type="Rhea" id="RHEA:16573"/>
        <dbReference type="ChEBI" id="CHEBI:16810"/>
        <dbReference type="ChEBI" id="CHEBI:29985"/>
        <dbReference type="ChEBI" id="CHEBI:58452"/>
        <dbReference type="ChEBI" id="CHEBI:58538"/>
        <dbReference type="EC" id="2.6.1.52"/>
    </reaction>
</comment>
<dbReference type="Gene3D" id="3.90.1150.10">
    <property type="entry name" value="Aspartate Aminotransferase, domain 1"/>
    <property type="match status" value="1"/>
</dbReference>
<evidence type="ECO:0000256" key="11">
    <source>
        <dbReference type="ARBA" id="ARBA00023096"/>
    </source>
</evidence>
<evidence type="ECO:0000256" key="6">
    <source>
        <dbReference type="ARBA" id="ARBA00022490"/>
    </source>
</evidence>
<protein>
    <recommendedName>
        <fullName evidence="5">phosphoserine transaminase</fullName>
        <ecNumber evidence="5">2.6.1.52</ecNumber>
    </recommendedName>
    <alternativeName>
        <fullName evidence="13">Phosphohydroxythreonine aminotransferase</fullName>
    </alternativeName>
</protein>
<evidence type="ECO:0000256" key="5">
    <source>
        <dbReference type="ARBA" id="ARBA00013030"/>
    </source>
</evidence>
<dbReference type="Gene3D" id="3.40.640.10">
    <property type="entry name" value="Type I PLP-dependent aspartate aminotransferase-like (Major domain)"/>
    <property type="match status" value="1"/>
</dbReference>
<evidence type="ECO:0000256" key="3">
    <source>
        <dbReference type="ARBA" id="ARBA00005099"/>
    </source>
</evidence>
<dbReference type="GO" id="GO:0004648">
    <property type="term" value="F:O-phospho-L-serine:2-oxoglutarate aminotransferase activity"/>
    <property type="evidence" value="ECO:0007669"/>
    <property type="project" value="UniProtKB-EC"/>
</dbReference>
<dbReference type="PANTHER" id="PTHR21152">
    <property type="entry name" value="AMINOTRANSFERASE CLASS V"/>
    <property type="match status" value="1"/>
</dbReference>
<dbReference type="NCBIfam" id="TIGR01366">
    <property type="entry name" value="serC_3"/>
    <property type="match status" value="1"/>
</dbReference>
<dbReference type="RefSeq" id="WP_307682414.1">
    <property type="nucleotide sequence ID" value="NZ_JAUSQX010000001.1"/>
</dbReference>
<evidence type="ECO:0000256" key="16">
    <source>
        <dbReference type="SAM" id="MobiDB-lite"/>
    </source>
</evidence>
<comment type="similarity">
    <text evidence="4">Belongs to the class-V pyridoxal-phosphate-dependent aminotransferase family. SerC subfamily.</text>
</comment>
<dbReference type="PIRSF" id="PIRSF000525">
    <property type="entry name" value="SerC"/>
    <property type="match status" value="1"/>
</dbReference>
<keyword evidence="6" id="KW-0963">Cytoplasm</keyword>
<keyword evidence="19" id="KW-1185">Reference proteome</keyword>
<keyword evidence="12" id="KW-0718">Serine biosynthesis</keyword>
<comment type="caution">
    <text evidence="18">The sequence shown here is derived from an EMBL/GenBank/DDBJ whole genome shotgun (WGS) entry which is preliminary data.</text>
</comment>
<evidence type="ECO:0000256" key="9">
    <source>
        <dbReference type="ARBA" id="ARBA00022679"/>
    </source>
</evidence>
<evidence type="ECO:0000256" key="14">
    <source>
        <dbReference type="ARBA" id="ARBA00047630"/>
    </source>
</evidence>
<keyword evidence="11" id="KW-0664">Pyridoxine biosynthesis</keyword>
<evidence type="ECO:0000313" key="18">
    <source>
        <dbReference type="EMBL" id="MDP9806179.1"/>
    </source>
</evidence>
<keyword evidence="10" id="KW-0663">Pyridoxal phosphate</keyword>
<evidence type="ECO:0000256" key="1">
    <source>
        <dbReference type="ARBA" id="ARBA00001933"/>
    </source>
</evidence>
<organism evidence="18 19">
    <name type="scientific">Trueperella bonasi</name>
    <dbReference type="NCBI Taxonomy" id="312286"/>
    <lineage>
        <taxon>Bacteria</taxon>
        <taxon>Bacillati</taxon>
        <taxon>Actinomycetota</taxon>
        <taxon>Actinomycetes</taxon>
        <taxon>Actinomycetales</taxon>
        <taxon>Actinomycetaceae</taxon>
        <taxon>Trueperella</taxon>
    </lineage>
</organism>
<dbReference type="EMBL" id="JAUSQX010000001">
    <property type="protein sequence ID" value="MDP9806179.1"/>
    <property type="molecule type" value="Genomic_DNA"/>
</dbReference>
<comment type="function">
    <text evidence="2">Catalyzes the reversible conversion of 3-phosphohydroxypyruvate to phosphoserine and of 3-hydroxy-2-oxo-4-phosphonooxybutanoate to phosphohydroxythreonine.</text>
</comment>
<dbReference type="InterPro" id="IPR015421">
    <property type="entry name" value="PyrdxlP-dep_Trfase_major"/>
</dbReference>
<evidence type="ECO:0000256" key="2">
    <source>
        <dbReference type="ARBA" id="ARBA00003483"/>
    </source>
</evidence>
<evidence type="ECO:0000313" key="19">
    <source>
        <dbReference type="Proteomes" id="UP001243212"/>
    </source>
</evidence>
<evidence type="ECO:0000256" key="8">
    <source>
        <dbReference type="ARBA" id="ARBA00022605"/>
    </source>
</evidence>
<dbReference type="InterPro" id="IPR015424">
    <property type="entry name" value="PyrdxlP-dep_Trfase"/>
</dbReference>
<comment type="catalytic activity">
    <reaction evidence="15">
        <text>O-phospho-L-serine + 2-oxoglutarate = 3-phosphooxypyruvate + L-glutamate</text>
        <dbReference type="Rhea" id="RHEA:14329"/>
        <dbReference type="ChEBI" id="CHEBI:16810"/>
        <dbReference type="ChEBI" id="CHEBI:18110"/>
        <dbReference type="ChEBI" id="CHEBI:29985"/>
        <dbReference type="ChEBI" id="CHEBI:57524"/>
        <dbReference type="EC" id="2.6.1.52"/>
    </reaction>
</comment>
<accession>A0ABT9NFL3</accession>
<dbReference type="InterPro" id="IPR000192">
    <property type="entry name" value="Aminotrans_V_dom"/>
</dbReference>
<evidence type="ECO:0000256" key="13">
    <source>
        <dbReference type="ARBA" id="ARBA00031421"/>
    </source>
</evidence>
<keyword evidence="9 18" id="KW-0808">Transferase</keyword>
<dbReference type="Pfam" id="PF00266">
    <property type="entry name" value="Aminotran_5"/>
    <property type="match status" value="1"/>
</dbReference>
<keyword evidence="8" id="KW-0028">Amino-acid biosynthesis</keyword>
<name>A0ABT9NFL3_9ACTO</name>
<evidence type="ECO:0000256" key="10">
    <source>
        <dbReference type="ARBA" id="ARBA00022898"/>
    </source>
</evidence>
<proteinExistence type="inferred from homology"/>
<feature type="region of interest" description="Disordered" evidence="16">
    <location>
        <begin position="1"/>
        <end position="25"/>
    </location>
</feature>
<dbReference type="EC" id="2.6.1.52" evidence="5"/>
<evidence type="ECO:0000259" key="17">
    <source>
        <dbReference type="Pfam" id="PF00266"/>
    </source>
</evidence>
<evidence type="ECO:0000256" key="15">
    <source>
        <dbReference type="ARBA" id="ARBA00049007"/>
    </source>
</evidence>
<dbReference type="InterPro" id="IPR006272">
    <property type="entry name" value="Pser_aminoTfrase_mycobac"/>
</dbReference>
<sequence length="370" mass="39827">MTTSTPPHLPKLPRDGRFGSGPSKVRPEQIAAIQSPPMGTSHRQTGVREVVASIQIGLAELFRLPEGYEVLLGNGGASALWDAMSFALVESSAQCAVVGEFSGKAARALERAPWLNTPDIRRAEPGQVVQCESAPDIDAYVYAHNETSTGALTPLRRFGEESALTLVDGTSVAGGIDVDISAADFYYFSPQKCFGADGGLWLALASPAALERIERLSGQRWIPDFLNLQLAVTNSRKAQTLNTPAVATLLMLANQIDWILAQGGLPAMEERTRLSSGIIYSWAEERSFANPFVAAEYRSPVVCTIDFSDDVDAAAIARELRQHSIVDIEPYRSLGRNQLRISTFPAIEADDVRALLAAIDAVVDSQGVAD</sequence>
<feature type="domain" description="Aminotransferase class V" evidence="17">
    <location>
        <begin position="137"/>
        <end position="325"/>
    </location>
</feature>
<comment type="pathway">
    <text evidence="3">Amino-acid biosynthesis; L-serine biosynthesis; L-serine from 3-phospho-D-glycerate: step 2/3.</text>
</comment>
<keyword evidence="7 18" id="KW-0032">Aminotransferase</keyword>
<reference evidence="18 19" key="1">
    <citation type="submission" date="2023-07" db="EMBL/GenBank/DDBJ databases">
        <title>Sequencing the genomes of 1000 actinobacteria strains.</title>
        <authorList>
            <person name="Klenk H.-P."/>
        </authorList>
    </citation>
    <scope>NUCLEOTIDE SEQUENCE [LARGE SCALE GENOMIC DNA]</scope>
    <source>
        <strain evidence="18 19">DSM 17163</strain>
    </source>
</reference>
<dbReference type="InterPro" id="IPR015422">
    <property type="entry name" value="PyrdxlP-dep_Trfase_small"/>
</dbReference>
<dbReference type="Proteomes" id="UP001243212">
    <property type="component" value="Unassembled WGS sequence"/>
</dbReference>
<gene>
    <name evidence="18" type="ORF">J2S70_000761</name>
</gene>